<evidence type="ECO:0000313" key="2">
    <source>
        <dbReference type="Proteomes" id="UP000182631"/>
    </source>
</evidence>
<protein>
    <submittedName>
        <fullName evidence="1">Uncharacterized protein</fullName>
    </submittedName>
</protein>
<accession>A0A165AZU7</accession>
<sequence>MLALQAFQEWQALERINTLEEIRQQTERCLTPSDDVGGLNAARKAVKGLIAIYIEPGRYLQGKPTAG</sequence>
<keyword evidence="2" id="KW-1185">Reference proteome</keyword>
<gene>
    <name evidence="1" type="ORF">FLM9_139</name>
</gene>
<proteinExistence type="predicted"/>
<name>A0A165AZU7_9SYNE</name>
<dbReference type="EMBL" id="FITM01000017">
    <property type="protein sequence ID" value="SAY38280.1"/>
    <property type="molecule type" value="Genomic_DNA"/>
</dbReference>
<dbReference type="Proteomes" id="UP000182631">
    <property type="component" value="Unassembled WGS sequence"/>
</dbReference>
<dbReference type="AlphaFoldDB" id="A0A165AZU7"/>
<organism evidence="1 2">
    <name type="scientific">Candidatus Synechococcus spongiarum</name>
    <dbReference type="NCBI Taxonomy" id="431041"/>
    <lineage>
        <taxon>Bacteria</taxon>
        <taxon>Bacillati</taxon>
        <taxon>Cyanobacteriota</taxon>
        <taxon>Cyanophyceae</taxon>
        <taxon>Synechococcales</taxon>
        <taxon>Synechococcaceae</taxon>
        <taxon>Synechococcus</taxon>
    </lineage>
</organism>
<evidence type="ECO:0000313" key="1">
    <source>
        <dbReference type="EMBL" id="SAY38280.1"/>
    </source>
</evidence>
<reference evidence="2" key="1">
    <citation type="submission" date="2016-02" db="EMBL/GenBank/DDBJ databases">
        <authorList>
            <person name="liu f."/>
        </authorList>
    </citation>
    <scope>NUCLEOTIDE SEQUENCE [LARGE SCALE GENOMIC DNA]</scope>
</reference>